<feature type="domain" description="AB hydrolase-1" evidence="1">
    <location>
        <begin position="5"/>
        <end position="61"/>
    </location>
</feature>
<dbReference type="InterPro" id="IPR029058">
    <property type="entry name" value="AB_hydrolase_fold"/>
</dbReference>
<organism evidence="2 3">
    <name type="scientific">Streptomyces mordarskii</name>
    <dbReference type="NCBI Taxonomy" id="1226758"/>
    <lineage>
        <taxon>Bacteria</taxon>
        <taxon>Bacillati</taxon>
        <taxon>Actinomycetota</taxon>
        <taxon>Actinomycetes</taxon>
        <taxon>Kitasatosporales</taxon>
        <taxon>Streptomycetaceae</taxon>
        <taxon>Streptomyces</taxon>
    </lineage>
</organism>
<dbReference type="InterPro" id="IPR000073">
    <property type="entry name" value="AB_hydrolase_1"/>
</dbReference>
<dbReference type="Pfam" id="PF00561">
    <property type="entry name" value="Abhydrolase_1"/>
    <property type="match status" value="1"/>
</dbReference>
<reference evidence="3" key="1">
    <citation type="journal article" date="2019" name="Int. J. Syst. Evol. Microbiol.">
        <title>The Global Catalogue of Microorganisms (GCM) 10K type strain sequencing project: providing services to taxonomists for standard genome sequencing and annotation.</title>
        <authorList>
            <consortium name="The Broad Institute Genomics Platform"/>
            <consortium name="The Broad Institute Genome Sequencing Center for Infectious Disease"/>
            <person name="Wu L."/>
            <person name="Ma J."/>
        </authorList>
    </citation>
    <scope>NUCLEOTIDE SEQUENCE [LARGE SCALE GENOMIC DNA]</scope>
    <source>
        <strain evidence="3">JCM 5052</strain>
    </source>
</reference>
<gene>
    <name evidence="2" type="ORF">GCM10010390_38760</name>
</gene>
<accession>A0ABP3N1D2</accession>
<keyword evidence="3" id="KW-1185">Reference proteome</keyword>
<evidence type="ECO:0000313" key="2">
    <source>
        <dbReference type="EMBL" id="GAA0532839.1"/>
    </source>
</evidence>
<evidence type="ECO:0000259" key="1">
    <source>
        <dbReference type="Pfam" id="PF00561"/>
    </source>
</evidence>
<evidence type="ECO:0000313" key="3">
    <source>
        <dbReference type="Proteomes" id="UP001501576"/>
    </source>
</evidence>
<name>A0ABP3N1D2_9ACTN</name>
<dbReference type="Gene3D" id="3.40.50.1820">
    <property type="entry name" value="alpha/beta hydrolase"/>
    <property type="match status" value="1"/>
</dbReference>
<protein>
    <recommendedName>
        <fullName evidence="1">AB hydrolase-1 domain-containing protein</fullName>
    </recommendedName>
</protein>
<comment type="caution">
    <text evidence="2">The sequence shown here is derived from an EMBL/GenBank/DDBJ whole genome shotgun (WGS) entry which is preliminary data.</text>
</comment>
<sequence>MPNQADRFHVIAIDVPGQGHSERPDISYDTHAVAAHVDAAVKAPGVSTYWLVAHDIGAWVAFPSPWQGTSSPMNSPMPSLPR</sequence>
<dbReference type="SUPFAM" id="SSF53474">
    <property type="entry name" value="alpha/beta-Hydrolases"/>
    <property type="match status" value="1"/>
</dbReference>
<dbReference type="EMBL" id="BAAABZ010000027">
    <property type="protein sequence ID" value="GAA0532839.1"/>
    <property type="molecule type" value="Genomic_DNA"/>
</dbReference>
<dbReference type="Proteomes" id="UP001501576">
    <property type="component" value="Unassembled WGS sequence"/>
</dbReference>
<proteinExistence type="predicted"/>